<dbReference type="PANTHER" id="PTHR19842">
    <property type="entry name" value="G BETA-LIKE PROTEIN GBL"/>
    <property type="match status" value="1"/>
</dbReference>
<keyword evidence="3" id="KW-0677">Repeat</keyword>
<dbReference type="PANTHER" id="PTHR19842:SF2">
    <property type="entry name" value="WD REPEAT PROTEIN (AFU_ORTHOLOGUE AFUA_5G04300)"/>
    <property type="match status" value="1"/>
</dbReference>
<feature type="compositionally biased region" description="Low complexity" evidence="5">
    <location>
        <begin position="315"/>
        <end position="331"/>
    </location>
</feature>
<feature type="compositionally biased region" description="Polar residues" evidence="5">
    <location>
        <begin position="171"/>
        <end position="189"/>
    </location>
</feature>
<keyword evidence="2 4" id="KW-0853">WD repeat</keyword>
<feature type="domain" description="HTH myb-type" evidence="7">
    <location>
        <begin position="388"/>
        <end position="438"/>
    </location>
</feature>
<evidence type="ECO:0000256" key="3">
    <source>
        <dbReference type="ARBA" id="ARBA00022737"/>
    </source>
</evidence>
<feature type="compositionally biased region" description="Basic and acidic residues" evidence="5">
    <location>
        <begin position="717"/>
        <end position="731"/>
    </location>
</feature>
<dbReference type="Pfam" id="PF13921">
    <property type="entry name" value="Myb_DNA-bind_6"/>
    <property type="match status" value="1"/>
</dbReference>
<feature type="region of interest" description="Disordered" evidence="5">
    <location>
        <begin position="309"/>
        <end position="396"/>
    </location>
</feature>
<dbReference type="GO" id="GO:0031931">
    <property type="term" value="C:TORC1 complex"/>
    <property type="evidence" value="ECO:0007669"/>
    <property type="project" value="InterPro"/>
</dbReference>
<feature type="region of interest" description="Disordered" evidence="5">
    <location>
        <begin position="511"/>
        <end position="541"/>
    </location>
</feature>
<dbReference type="SUPFAM" id="SSF50978">
    <property type="entry name" value="WD40 repeat-like"/>
    <property type="match status" value="1"/>
</dbReference>
<name>A0A8E2F404_9PEZI</name>
<feature type="compositionally biased region" description="Polar residues" evidence="5">
    <location>
        <begin position="339"/>
        <end position="349"/>
    </location>
</feature>
<feature type="region of interest" description="Disordered" evidence="5">
    <location>
        <begin position="452"/>
        <end position="492"/>
    </location>
</feature>
<dbReference type="InterPro" id="IPR037588">
    <property type="entry name" value="MLST8"/>
</dbReference>
<dbReference type="PROSITE" id="PS50082">
    <property type="entry name" value="WD_REPEATS_2"/>
    <property type="match status" value="2"/>
</dbReference>
<dbReference type="PROSITE" id="PS50090">
    <property type="entry name" value="MYB_LIKE"/>
    <property type="match status" value="1"/>
</dbReference>
<comment type="similarity">
    <text evidence="1">Belongs to the WD repeat LST8 family.</text>
</comment>
<dbReference type="SMART" id="SM00717">
    <property type="entry name" value="SANT"/>
    <property type="match status" value="1"/>
</dbReference>
<evidence type="ECO:0000256" key="5">
    <source>
        <dbReference type="SAM" id="MobiDB-lite"/>
    </source>
</evidence>
<dbReference type="InterPro" id="IPR017930">
    <property type="entry name" value="Myb_dom"/>
</dbReference>
<keyword evidence="9" id="KW-1185">Reference proteome</keyword>
<evidence type="ECO:0000313" key="8">
    <source>
        <dbReference type="EMBL" id="OCL10056.1"/>
    </source>
</evidence>
<sequence>MADRSSLDVVDLTGGNDDSDGSLPSADIFFSPRLRNTPVPLPQNVRGLVDKTVSSEKPTISRHKGGKRALLVEKGSTHRGPLALNSDSEDKIWKRNSVVLERLAQQETPTEKRRKIHSARKNSEGRPSLGRNIGETLENEEASETYSNFPESGPESGKTKRSSISKDIRNTPLTTQQTAKSNKNASTENVPRGDQDWTSPNLVDLGDSAAGLQEIRSTIRTSNKGLEYFPPGSEIPAETERASLLEAFKPRAEPLQKSPKLPALNAIGKVGADPSSLLSKERHKLLKRKADGTLKKNEISTTRLKEYDDLTPNRTYGSDSSSLATSAISARSTRKSSRNKSIQSTQTPSELLAGNGDNRSNIKTARRSSPNQLIAPTNRLNQSGGNPKGKKFSKEEDQRIIYMKEVLGSTWSEIGKHFPGRNAYTVQSRYSRVLCNSSAVVPDVPLDLDHLSFPSGIDSDDPNATPNNSSEIPTARQSSEDSNMSGTLHLTHPDGSAVTIASLLREGVQPKFPKLRRSRPPRALEALQKSDRPEPQARSRSVRVRSIEVRRETELQHSINLGFPISKEDIPMDNQRGIASIAISTSEPCARSDSKNIIPYLGFAERRLLRHGLANGEWSPDAVFTWQGTIVHVDFQKEEMEILEGIIVGVLSPSRLPTSQCLYKRIQRMLKNVPENKIYQIAWHARKGRRLETRDYESVQAFLKDAAAGLLNTHPHIDRIGPVKSDRRSEQNAKMSTSTMLRQRELGLQTRRGYKTTSNPLSTRIKNHMADTLGPAYSFTGTSSDVNTVAWSPNGRVFAAGSACLVDHDSMQYNRPNNLLLGDVEKQTLLELPDHYIMRKKAPAGVNSSHSMHVSQDPRLFTTISMVDFSPDGGRMFSAGYDKIVRVWDTTSEETFCCGSLEHKAPVDMISVSPLGLLATGCRRSSKNAIKVLDFDYILNAEEERSGITSYTSQKAVERSDMKILPTCLRFEPLYGRLLLAGFGANSKEDGRDTNGEICLWDVQTQQQLTVHGNTRNVFDCAFNPHQVEAPLFAVGCVAGVNVNRGCRSIIRFYDWRAESKYGMIFELECPALDINDVVYCPYDDVYFATGCTDGKTYIWDIRRPNDLLYTLSHSEPLQPLDEHEHRETLDTGMRFCSWGDNVRRLYTGSSDGVVKVWDITRAPEDVFIKDLVTLDSGVMSGAFSPDKTNLLIGEVNGSINVLQVGREDCTIKEMEPLRLISAPTYHPESYTRSSSPASSSTVAAPVNSDSGIAIAAELIRSEEIEIVPFGGLPIRQATQGINYSGPYDSAEDAELLRKKALESQSNWMNSVGEQCNLSACKDSIVKLTYEEAGDSGRSIDRIPDELRRAWKTLGSDVAMVSGKRKCTNCGRSARPSIGGGPHTVTGREALCERCGFECFRCGKCAVVSAETDVLWCLSCDQEWEVGTLGYEVLKRRRGPKNATATKGTERERIGNECIEDATLGDEMNDLADYYHSLWIDRPPSPL</sequence>
<dbReference type="PROSITE" id="PS51294">
    <property type="entry name" value="HTH_MYB"/>
    <property type="match status" value="1"/>
</dbReference>
<evidence type="ECO:0000256" key="4">
    <source>
        <dbReference type="PROSITE-ProRule" id="PRU00221"/>
    </source>
</evidence>
<dbReference type="Pfam" id="PF00400">
    <property type="entry name" value="WD40"/>
    <property type="match status" value="3"/>
</dbReference>
<dbReference type="GO" id="GO:0031932">
    <property type="term" value="C:TORC2 complex"/>
    <property type="evidence" value="ECO:0007669"/>
    <property type="project" value="InterPro"/>
</dbReference>
<dbReference type="CDD" id="cd00167">
    <property type="entry name" value="SANT"/>
    <property type="match status" value="1"/>
</dbReference>
<dbReference type="Gene3D" id="2.130.10.10">
    <property type="entry name" value="YVTN repeat-like/Quinoprotein amine dehydrogenase"/>
    <property type="match status" value="1"/>
</dbReference>
<accession>A0A8E2F404</accession>
<feature type="compositionally biased region" description="Polar residues" evidence="5">
    <location>
        <begin position="357"/>
        <end position="385"/>
    </location>
</feature>
<evidence type="ECO:0000259" key="7">
    <source>
        <dbReference type="PROSITE" id="PS51294"/>
    </source>
</evidence>
<proteinExistence type="inferred from homology"/>
<dbReference type="GO" id="GO:0032956">
    <property type="term" value="P:regulation of actin cytoskeleton organization"/>
    <property type="evidence" value="ECO:0007669"/>
    <property type="project" value="TreeGrafter"/>
</dbReference>
<dbReference type="InterPro" id="IPR019775">
    <property type="entry name" value="WD40_repeat_CS"/>
</dbReference>
<dbReference type="InterPro" id="IPR015943">
    <property type="entry name" value="WD40/YVTN_repeat-like_dom_sf"/>
</dbReference>
<feature type="region of interest" description="Disordered" evidence="5">
    <location>
        <begin position="103"/>
        <end position="209"/>
    </location>
</feature>
<dbReference type="InterPro" id="IPR001680">
    <property type="entry name" value="WD40_rpt"/>
</dbReference>
<evidence type="ECO:0000313" key="9">
    <source>
        <dbReference type="Proteomes" id="UP000250140"/>
    </source>
</evidence>
<feature type="region of interest" description="Disordered" evidence="5">
    <location>
        <begin position="1"/>
        <end position="25"/>
    </location>
</feature>
<feature type="repeat" description="WD" evidence="4">
    <location>
        <begin position="1138"/>
        <end position="1160"/>
    </location>
</feature>
<evidence type="ECO:0000259" key="6">
    <source>
        <dbReference type="PROSITE" id="PS50090"/>
    </source>
</evidence>
<dbReference type="InterPro" id="IPR036322">
    <property type="entry name" value="WD40_repeat_dom_sf"/>
</dbReference>
<evidence type="ECO:0008006" key="10">
    <source>
        <dbReference type="Google" id="ProtNLM"/>
    </source>
</evidence>
<dbReference type="SUPFAM" id="SSF46689">
    <property type="entry name" value="Homeodomain-like"/>
    <property type="match status" value="1"/>
</dbReference>
<dbReference type="InterPro" id="IPR001005">
    <property type="entry name" value="SANT/Myb"/>
</dbReference>
<evidence type="ECO:0000256" key="1">
    <source>
        <dbReference type="ARBA" id="ARBA00009890"/>
    </source>
</evidence>
<dbReference type="InterPro" id="IPR009057">
    <property type="entry name" value="Homeodomain-like_sf"/>
</dbReference>
<reference evidence="8 9" key="1">
    <citation type="journal article" date="2016" name="Nat. Commun.">
        <title>Ectomycorrhizal ecology is imprinted in the genome of the dominant symbiotic fungus Cenococcum geophilum.</title>
        <authorList>
            <consortium name="DOE Joint Genome Institute"/>
            <person name="Peter M."/>
            <person name="Kohler A."/>
            <person name="Ohm R.A."/>
            <person name="Kuo A."/>
            <person name="Krutzmann J."/>
            <person name="Morin E."/>
            <person name="Arend M."/>
            <person name="Barry K.W."/>
            <person name="Binder M."/>
            <person name="Choi C."/>
            <person name="Clum A."/>
            <person name="Copeland A."/>
            <person name="Grisel N."/>
            <person name="Haridas S."/>
            <person name="Kipfer T."/>
            <person name="LaButti K."/>
            <person name="Lindquist E."/>
            <person name="Lipzen A."/>
            <person name="Maire R."/>
            <person name="Meier B."/>
            <person name="Mihaltcheva S."/>
            <person name="Molinier V."/>
            <person name="Murat C."/>
            <person name="Poggeler S."/>
            <person name="Quandt C.A."/>
            <person name="Sperisen C."/>
            <person name="Tritt A."/>
            <person name="Tisserant E."/>
            <person name="Crous P.W."/>
            <person name="Henrissat B."/>
            <person name="Nehls U."/>
            <person name="Egli S."/>
            <person name="Spatafora J.W."/>
            <person name="Grigoriev I.V."/>
            <person name="Martin F.M."/>
        </authorList>
    </citation>
    <scope>NUCLEOTIDE SEQUENCE [LARGE SCALE GENOMIC DNA]</scope>
    <source>
        <strain evidence="8 9">CBS 207.34</strain>
    </source>
</reference>
<dbReference type="EMBL" id="KV749314">
    <property type="protein sequence ID" value="OCL10056.1"/>
    <property type="molecule type" value="Genomic_DNA"/>
</dbReference>
<feature type="region of interest" description="Disordered" evidence="5">
    <location>
        <begin position="717"/>
        <end position="738"/>
    </location>
</feature>
<feature type="compositionally biased region" description="Basic and acidic residues" evidence="5">
    <location>
        <begin position="528"/>
        <end position="537"/>
    </location>
</feature>
<dbReference type="Gene3D" id="1.10.10.60">
    <property type="entry name" value="Homeodomain-like"/>
    <property type="match status" value="1"/>
</dbReference>
<dbReference type="GO" id="GO:0031929">
    <property type="term" value="P:TOR signaling"/>
    <property type="evidence" value="ECO:0007669"/>
    <property type="project" value="InterPro"/>
</dbReference>
<organism evidence="8 9">
    <name type="scientific">Glonium stellatum</name>
    <dbReference type="NCBI Taxonomy" id="574774"/>
    <lineage>
        <taxon>Eukaryota</taxon>
        <taxon>Fungi</taxon>
        <taxon>Dikarya</taxon>
        <taxon>Ascomycota</taxon>
        <taxon>Pezizomycotina</taxon>
        <taxon>Dothideomycetes</taxon>
        <taxon>Pleosporomycetidae</taxon>
        <taxon>Gloniales</taxon>
        <taxon>Gloniaceae</taxon>
        <taxon>Glonium</taxon>
    </lineage>
</organism>
<dbReference type="OrthoDB" id="10248252at2759"/>
<feature type="compositionally biased region" description="Polar residues" evidence="5">
    <location>
        <begin position="462"/>
        <end position="488"/>
    </location>
</feature>
<dbReference type="PROSITE" id="PS00678">
    <property type="entry name" value="WD_REPEATS_1"/>
    <property type="match status" value="2"/>
</dbReference>
<protein>
    <recommendedName>
        <fullName evidence="10">WD40 repeat-like protein</fullName>
    </recommendedName>
</protein>
<dbReference type="Proteomes" id="UP000250140">
    <property type="component" value="Unassembled WGS sequence"/>
</dbReference>
<evidence type="ECO:0000256" key="2">
    <source>
        <dbReference type="ARBA" id="ARBA00022574"/>
    </source>
</evidence>
<dbReference type="SMART" id="SM00320">
    <property type="entry name" value="WD40"/>
    <property type="match status" value="7"/>
</dbReference>
<feature type="repeat" description="WD" evidence="4">
    <location>
        <begin position="864"/>
        <end position="894"/>
    </location>
</feature>
<gene>
    <name evidence="8" type="ORF">AOQ84DRAFT_7707</name>
</gene>
<feature type="domain" description="Myb-like" evidence="6">
    <location>
        <begin position="384"/>
        <end position="434"/>
    </location>
</feature>